<dbReference type="HOGENOM" id="CLU_2905114_0_0_1"/>
<name>A0A0C3PU07_PISTI</name>
<dbReference type="Proteomes" id="UP000054217">
    <property type="component" value="Unassembled WGS sequence"/>
</dbReference>
<dbReference type="AlphaFoldDB" id="A0A0C3PU07"/>
<gene>
    <name evidence="1" type="ORF">M404DRAFT_993707</name>
</gene>
<evidence type="ECO:0000313" key="2">
    <source>
        <dbReference type="Proteomes" id="UP000054217"/>
    </source>
</evidence>
<protein>
    <submittedName>
        <fullName evidence="1">Uncharacterized protein</fullName>
    </submittedName>
</protein>
<reference evidence="1 2" key="1">
    <citation type="submission" date="2014-04" db="EMBL/GenBank/DDBJ databases">
        <authorList>
            <consortium name="DOE Joint Genome Institute"/>
            <person name="Kuo A."/>
            <person name="Kohler A."/>
            <person name="Costa M.D."/>
            <person name="Nagy L.G."/>
            <person name="Floudas D."/>
            <person name="Copeland A."/>
            <person name="Barry K.W."/>
            <person name="Cichocki N."/>
            <person name="Veneault-Fourrey C."/>
            <person name="LaButti K."/>
            <person name="Lindquist E.A."/>
            <person name="Lipzen A."/>
            <person name="Lundell T."/>
            <person name="Morin E."/>
            <person name="Murat C."/>
            <person name="Sun H."/>
            <person name="Tunlid A."/>
            <person name="Henrissat B."/>
            <person name="Grigoriev I.V."/>
            <person name="Hibbett D.S."/>
            <person name="Martin F."/>
            <person name="Nordberg H.P."/>
            <person name="Cantor M.N."/>
            <person name="Hua S.X."/>
        </authorList>
    </citation>
    <scope>NUCLEOTIDE SEQUENCE [LARGE SCALE GENOMIC DNA]</scope>
    <source>
        <strain evidence="1 2">Marx 270</strain>
    </source>
</reference>
<proteinExistence type="predicted"/>
<keyword evidence="2" id="KW-1185">Reference proteome</keyword>
<sequence length="62" mass="6832">MDVLEILGKDLPQRAINAICNAPPRVVNNLAGWFDRWCLLSVTVSGGVPGMTQEYYGLLLNK</sequence>
<accession>A0A0C3PU07</accession>
<dbReference type="EMBL" id="KN831947">
    <property type="protein sequence ID" value="KIO12721.1"/>
    <property type="molecule type" value="Genomic_DNA"/>
</dbReference>
<reference evidence="2" key="2">
    <citation type="submission" date="2015-01" db="EMBL/GenBank/DDBJ databases">
        <title>Evolutionary Origins and Diversification of the Mycorrhizal Mutualists.</title>
        <authorList>
            <consortium name="DOE Joint Genome Institute"/>
            <consortium name="Mycorrhizal Genomics Consortium"/>
            <person name="Kohler A."/>
            <person name="Kuo A."/>
            <person name="Nagy L.G."/>
            <person name="Floudas D."/>
            <person name="Copeland A."/>
            <person name="Barry K.W."/>
            <person name="Cichocki N."/>
            <person name="Veneault-Fourrey C."/>
            <person name="LaButti K."/>
            <person name="Lindquist E.A."/>
            <person name="Lipzen A."/>
            <person name="Lundell T."/>
            <person name="Morin E."/>
            <person name="Murat C."/>
            <person name="Riley R."/>
            <person name="Ohm R."/>
            <person name="Sun H."/>
            <person name="Tunlid A."/>
            <person name="Henrissat B."/>
            <person name="Grigoriev I.V."/>
            <person name="Hibbett D.S."/>
            <person name="Martin F."/>
        </authorList>
    </citation>
    <scope>NUCLEOTIDE SEQUENCE [LARGE SCALE GENOMIC DNA]</scope>
    <source>
        <strain evidence="2">Marx 270</strain>
    </source>
</reference>
<evidence type="ECO:0000313" key="1">
    <source>
        <dbReference type="EMBL" id="KIO12721.1"/>
    </source>
</evidence>
<dbReference type="InParanoid" id="A0A0C3PU07"/>
<organism evidence="1 2">
    <name type="scientific">Pisolithus tinctorius Marx 270</name>
    <dbReference type="NCBI Taxonomy" id="870435"/>
    <lineage>
        <taxon>Eukaryota</taxon>
        <taxon>Fungi</taxon>
        <taxon>Dikarya</taxon>
        <taxon>Basidiomycota</taxon>
        <taxon>Agaricomycotina</taxon>
        <taxon>Agaricomycetes</taxon>
        <taxon>Agaricomycetidae</taxon>
        <taxon>Boletales</taxon>
        <taxon>Sclerodermatineae</taxon>
        <taxon>Pisolithaceae</taxon>
        <taxon>Pisolithus</taxon>
    </lineage>
</organism>